<dbReference type="SUPFAM" id="SSF50346">
    <property type="entry name" value="PRC-barrel domain"/>
    <property type="match status" value="1"/>
</dbReference>
<feature type="domain" description="Ribosome maturation factor RimM PRC barrel" evidence="1">
    <location>
        <begin position="22"/>
        <end position="86"/>
    </location>
</feature>
<dbReference type="PANTHER" id="PTHR33692:SF1">
    <property type="entry name" value="RIBOSOME MATURATION FACTOR RIMM"/>
    <property type="match status" value="1"/>
</dbReference>
<dbReference type="AlphaFoldDB" id="A0A3B0YNH9"/>
<dbReference type="EMBL" id="UOFN01000051">
    <property type="protein sequence ID" value="VAW75829.1"/>
    <property type="molecule type" value="Genomic_DNA"/>
</dbReference>
<name>A0A3B0YNH9_9ZZZZ</name>
<dbReference type="Gene3D" id="2.30.30.240">
    <property type="entry name" value="PRC-barrel domain"/>
    <property type="match status" value="1"/>
</dbReference>
<dbReference type="PANTHER" id="PTHR33692">
    <property type="entry name" value="RIBOSOME MATURATION FACTOR RIMM"/>
    <property type="match status" value="1"/>
</dbReference>
<accession>A0A3B0YNH9</accession>
<dbReference type="NCBIfam" id="TIGR02273">
    <property type="entry name" value="16S_RimM"/>
    <property type="match status" value="1"/>
</dbReference>
<sequence length="89" mass="10121">MGYEIGIPENSLPVLKSGQHYWKDLVGLQVQNADGEDFGKVDHLLETGANDVLVVKGERERLIPFVMQKVIVEVDLEQGLIRVDWDRNF</sequence>
<dbReference type="GO" id="GO:0006364">
    <property type="term" value="P:rRNA processing"/>
    <property type="evidence" value="ECO:0007669"/>
    <property type="project" value="InterPro"/>
</dbReference>
<organism evidence="2">
    <name type="scientific">hydrothermal vent metagenome</name>
    <dbReference type="NCBI Taxonomy" id="652676"/>
    <lineage>
        <taxon>unclassified sequences</taxon>
        <taxon>metagenomes</taxon>
        <taxon>ecological metagenomes</taxon>
    </lineage>
</organism>
<evidence type="ECO:0000259" key="1">
    <source>
        <dbReference type="Pfam" id="PF24986"/>
    </source>
</evidence>
<reference evidence="2" key="1">
    <citation type="submission" date="2018-06" db="EMBL/GenBank/DDBJ databases">
        <authorList>
            <person name="Zhirakovskaya E."/>
        </authorList>
    </citation>
    <scope>NUCLEOTIDE SEQUENCE</scope>
</reference>
<dbReference type="Pfam" id="PF24986">
    <property type="entry name" value="PRC_RimM"/>
    <property type="match status" value="1"/>
</dbReference>
<protein>
    <submittedName>
        <fullName evidence="2">16S rRNA processing protein RimM</fullName>
    </submittedName>
</protein>
<dbReference type="GO" id="GO:0043022">
    <property type="term" value="F:ribosome binding"/>
    <property type="evidence" value="ECO:0007669"/>
    <property type="project" value="InterPro"/>
</dbReference>
<gene>
    <name evidence="2" type="ORF">MNBD_GAMMA15-2513</name>
</gene>
<dbReference type="InterPro" id="IPR011033">
    <property type="entry name" value="PRC_barrel-like_sf"/>
</dbReference>
<dbReference type="GO" id="GO:0005840">
    <property type="term" value="C:ribosome"/>
    <property type="evidence" value="ECO:0007669"/>
    <property type="project" value="InterPro"/>
</dbReference>
<dbReference type="InterPro" id="IPR011961">
    <property type="entry name" value="RimM"/>
</dbReference>
<evidence type="ECO:0000313" key="2">
    <source>
        <dbReference type="EMBL" id="VAW75829.1"/>
    </source>
</evidence>
<dbReference type="InterPro" id="IPR056792">
    <property type="entry name" value="PRC_RimM"/>
</dbReference>
<proteinExistence type="predicted"/>